<dbReference type="EMBL" id="FNBE01000010">
    <property type="protein sequence ID" value="SDG28934.1"/>
    <property type="molecule type" value="Genomic_DNA"/>
</dbReference>
<proteinExistence type="predicted"/>
<gene>
    <name evidence="2" type="ORF">SAMN05216377_110164</name>
</gene>
<evidence type="ECO:0000313" key="2">
    <source>
        <dbReference type="EMBL" id="SDG28934.1"/>
    </source>
</evidence>
<dbReference type="OrthoDB" id="5168860at2"/>
<feature type="compositionally biased region" description="Basic and acidic residues" evidence="1">
    <location>
        <begin position="960"/>
        <end position="988"/>
    </location>
</feature>
<feature type="compositionally biased region" description="Polar residues" evidence="1">
    <location>
        <begin position="630"/>
        <end position="645"/>
    </location>
</feature>
<feature type="compositionally biased region" description="Low complexity" evidence="1">
    <location>
        <begin position="402"/>
        <end position="411"/>
    </location>
</feature>
<feature type="compositionally biased region" description="Low complexity" evidence="1">
    <location>
        <begin position="418"/>
        <end position="436"/>
    </location>
</feature>
<sequence>MAHTHSLLLSLAGRVDDDLLATARELVAVGEEPQALEILVATLIADRTPLPAGVRAQVVELAAGLDVDATELAPEGEGRVHVFGPGPQTRLPELVAAAAPAGSTALLTWRNTPAGGAPGPVPHPVVLVELGEGSYAPEVVSYRLGAHLARAGFPASVEAYTPADELPAYQRAALAAAGVQRPSPVPRDSGPAPLEVPPIAPMSAPTSTPPTAPAEALVDAPPTGPVVAAAPPQSVAAQSVAAQSVAAPGAPAPGEAPGAHRGRPDEPDSPSFGGLLTHPPSFTTTPAGPPAAGGENGLVPLVGVPGNAGGPEFGGPDAARPGGAALPPRPGLPQPDGLTGSGVNQHGADQHGVDQHGVDQHGVDQHGVDQHGVGQHSVDQQGADQHGAAPDHRAPAPGTHLGGSPAPRGPVAGPPAPGAHAAAPQPAGVEAQAPVPLVDGERGPRPPFAPGESAESRPLRPVPRPSPVARTESRLPETGAASPGPAEPPTAPYGTERSRRSGPSLSVVPPVPGQEVSRGPRPAPVTRPTPVVPSDAEPTPMRPWPVAASPEDRDPPLLASMHDPLSGPLREPLLDAQLDRADTGPLATPQSGPDLGAPSDLSRFAVPSPPVEPDPASVDVEPAAAGAPGEQSTVRPPERSWTQDWASGAWAMPTRRATPEDGAASPADPAGSREVTGPVRPDSEPAPADDEISTHETGEPQDEPPPGVSAGAADSTEAPEPDGLEPARREPADAHRAADLDLEDRDPAETDAGVEDTALVATDPTAGPDERPADAEREPADTEVAENSGTPETAEHAEHAAGTGTADTDEDPSVAADDAPTGRRAAVDGRPTIQALPGGRRRARHRPEDADPWGFAGEVAVGDDGLPPPRPVPRTIPRVRRAAGSDGPGGLFGPGEVPPARADGPFGTGPRPGNPDEGPAVRSGNGHAPAPENGADGGETGMSRAFDSPSPDSLASLSSREQELLRRLHQELAVREEQPERRRNGSEN</sequence>
<evidence type="ECO:0000313" key="3">
    <source>
        <dbReference type="Proteomes" id="UP000198967"/>
    </source>
</evidence>
<feature type="compositionally biased region" description="Low complexity" evidence="1">
    <location>
        <begin position="283"/>
        <end position="293"/>
    </location>
</feature>
<keyword evidence="3" id="KW-1185">Reference proteome</keyword>
<reference evidence="2 3" key="1">
    <citation type="submission" date="2016-10" db="EMBL/GenBank/DDBJ databases">
        <authorList>
            <person name="de Groot N.N."/>
        </authorList>
    </citation>
    <scope>NUCLEOTIDE SEQUENCE [LARGE SCALE GENOMIC DNA]</scope>
    <source>
        <strain evidence="2 3">CGMCC 4.3143</strain>
    </source>
</reference>
<feature type="compositionally biased region" description="Low complexity" evidence="1">
    <location>
        <begin position="945"/>
        <end position="959"/>
    </location>
</feature>
<feature type="compositionally biased region" description="Basic and acidic residues" evidence="1">
    <location>
        <begin position="348"/>
        <end position="369"/>
    </location>
</feature>
<feature type="compositionally biased region" description="Pro residues" evidence="1">
    <location>
        <begin position="521"/>
        <end position="531"/>
    </location>
</feature>
<name>A0A1G7T1N6_PSEOR</name>
<dbReference type="STRING" id="366584.SAMN05216377_110164"/>
<feature type="compositionally biased region" description="Basic and acidic residues" evidence="1">
    <location>
        <begin position="725"/>
        <end position="739"/>
    </location>
</feature>
<feature type="compositionally biased region" description="Low complexity" evidence="1">
    <location>
        <begin position="213"/>
        <end position="259"/>
    </location>
</feature>
<feature type="compositionally biased region" description="Basic and acidic residues" evidence="1">
    <location>
        <begin position="768"/>
        <end position="780"/>
    </location>
</feature>
<organism evidence="2 3">
    <name type="scientific">Pseudonocardia oroxyli</name>
    <dbReference type="NCBI Taxonomy" id="366584"/>
    <lineage>
        <taxon>Bacteria</taxon>
        <taxon>Bacillati</taxon>
        <taxon>Actinomycetota</taxon>
        <taxon>Actinomycetes</taxon>
        <taxon>Pseudonocardiales</taxon>
        <taxon>Pseudonocardiaceae</taxon>
        <taxon>Pseudonocardia</taxon>
    </lineage>
</organism>
<evidence type="ECO:0000256" key="1">
    <source>
        <dbReference type="SAM" id="MobiDB-lite"/>
    </source>
</evidence>
<dbReference type="AlphaFoldDB" id="A0A1G7T1N6"/>
<feature type="region of interest" description="Disordered" evidence="1">
    <location>
        <begin position="179"/>
        <end position="988"/>
    </location>
</feature>
<dbReference type="Proteomes" id="UP000198967">
    <property type="component" value="Unassembled WGS sequence"/>
</dbReference>
<feature type="compositionally biased region" description="Low complexity" evidence="1">
    <location>
        <begin position="314"/>
        <end position="326"/>
    </location>
</feature>
<accession>A0A1G7T1N6</accession>
<dbReference type="RefSeq" id="WP_093085512.1">
    <property type="nucleotide sequence ID" value="NZ_FNBE01000010.1"/>
</dbReference>
<protein>
    <submittedName>
        <fullName evidence="2">Uncharacterized protein</fullName>
    </submittedName>
</protein>